<evidence type="ECO:0000313" key="2">
    <source>
        <dbReference type="EMBL" id="CAB3784229.1"/>
    </source>
</evidence>
<dbReference type="SUPFAM" id="SSF47598">
    <property type="entry name" value="Ribbon-helix-helix"/>
    <property type="match status" value="1"/>
</dbReference>
<dbReference type="InterPro" id="IPR005569">
    <property type="entry name" value="Arc_DNA-bd_dom"/>
</dbReference>
<dbReference type="Pfam" id="PF03869">
    <property type="entry name" value="Arc"/>
    <property type="match status" value="1"/>
</dbReference>
<accession>A0A6S7B0T9</accession>
<gene>
    <name evidence="2" type="ORF">LMG28138_01767</name>
</gene>
<protein>
    <recommendedName>
        <fullName evidence="1">Arc-like DNA binding domain-containing protein</fullName>
    </recommendedName>
</protein>
<dbReference type="Proteomes" id="UP000494115">
    <property type="component" value="Unassembled WGS sequence"/>
</dbReference>
<dbReference type="AlphaFoldDB" id="A0A6S7B0T9"/>
<proteinExistence type="predicted"/>
<evidence type="ECO:0000313" key="3">
    <source>
        <dbReference type="Proteomes" id="UP000494115"/>
    </source>
</evidence>
<dbReference type="InterPro" id="IPR013321">
    <property type="entry name" value="Arc_rbn_hlx_hlx"/>
</dbReference>
<dbReference type="Gene3D" id="1.10.1220.10">
    <property type="entry name" value="Met repressor-like"/>
    <property type="match status" value="1"/>
</dbReference>
<keyword evidence="3" id="KW-1185">Reference proteome</keyword>
<dbReference type="GO" id="GO:0006355">
    <property type="term" value="P:regulation of DNA-templated transcription"/>
    <property type="evidence" value="ECO:0007669"/>
    <property type="project" value="InterPro"/>
</dbReference>
<reference evidence="2 3" key="1">
    <citation type="submission" date="2020-04" db="EMBL/GenBank/DDBJ databases">
        <authorList>
            <person name="De Canck E."/>
        </authorList>
    </citation>
    <scope>NUCLEOTIDE SEQUENCE [LARGE SCALE GENOMIC DNA]</scope>
    <source>
        <strain evidence="2 3">LMG 28138</strain>
    </source>
</reference>
<organism evidence="2 3">
    <name type="scientific">Pararobbsia alpina</name>
    <dbReference type="NCBI Taxonomy" id="621374"/>
    <lineage>
        <taxon>Bacteria</taxon>
        <taxon>Pseudomonadati</taxon>
        <taxon>Pseudomonadota</taxon>
        <taxon>Betaproteobacteria</taxon>
        <taxon>Burkholderiales</taxon>
        <taxon>Burkholderiaceae</taxon>
        <taxon>Pararobbsia</taxon>
    </lineage>
</organism>
<feature type="domain" description="Arc-like DNA binding" evidence="1">
    <location>
        <begin position="11"/>
        <end position="45"/>
    </location>
</feature>
<name>A0A6S7B0T9_9BURK</name>
<sequence length="56" mass="6523">MDSEPTMTTTLRMPVSMNQAIKHEAIDNRRSLNSELLHRLQRTLDEDKQPDDEKAD</sequence>
<dbReference type="GO" id="GO:0003677">
    <property type="term" value="F:DNA binding"/>
    <property type="evidence" value="ECO:0007669"/>
    <property type="project" value="InterPro"/>
</dbReference>
<dbReference type="InterPro" id="IPR010985">
    <property type="entry name" value="Ribbon_hlx_hlx"/>
</dbReference>
<evidence type="ECO:0000259" key="1">
    <source>
        <dbReference type="Pfam" id="PF03869"/>
    </source>
</evidence>
<dbReference type="EMBL" id="CADIKM010000006">
    <property type="protein sequence ID" value="CAB3784229.1"/>
    <property type="molecule type" value="Genomic_DNA"/>
</dbReference>